<dbReference type="SUPFAM" id="SSF56219">
    <property type="entry name" value="DNase I-like"/>
    <property type="match status" value="1"/>
</dbReference>
<keyword evidence="4" id="KW-0464">Manganese</keyword>
<protein>
    <recommendedName>
        <fullName evidence="7">Endonuclease/exonuclease/phosphatase domain-containing protein</fullName>
    </recommendedName>
</protein>
<dbReference type="PANTHER" id="PTHR22748">
    <property type="entry name" value="AP ENDONUCLEASE"/>
    <property type="match status" value="1"/>
</dbReference>
<dbReference type="InterPro" id="IPR036691">
    <property type="entry name" value="Endo/exonu/phosph_ase_sf"/>
</dbReference>
<evidence type="ECO:0000256" key="3">
    <source>
        <dbReference type="ARBA" id="ARBA00022842"/>
    </source>
</evidence>
<dbReference type="Gene3D" id="3.60.10.10">
    <property type="entry name" value="Endonuclease/exonuclease/phosphatase"/>
    <property type="match status" value="1"/>
</dbReference>
<organism evidence="5 6">
    <name type="scientific">Acanthochromis polyacanthus</name>
    <name type="common">spiny chromis</name>
    <dbReference type="NCBI Taxonomy" id="80966"/>
    <lineage>
        <taxon>Eukaryota</taxon>
        <taxon>Metazoa</taxon>
        <taxon>Chordata</taxon>
        <taxon>Craniata</taxon>
        <taxon>Vertebrata</taxon>
        <taxon>Euteleostomi</taxon>
        <taxon>Actinopterygii</taxon>
        <taxon>Neopterygii</taxon>
        <taxon>Teleostei</taxon>
        <taxon>Neoteleostei</taxon>
        <taxon>Acanthomorphata</taxon>
        <taxon>Ovalentaria</taxon>
        <taxon>Pomacentridae</taxon>
        <taxon>Acanthochromis</taxon>
    </lineage>
</organism>
<dbReference type="AlphaFoldDB" id="A0A3Q1FIG0"/>
<dbReference type="Proteomes" id="UP000257200">
    <property type="component" value="Unplaced"/>
</dbReference>
<keyword evidence="1 4" id="KW-0479">Metal-binding</keyword>
<dbReference type="InParanoid" id="A0A3Q1FIG0"/>
<evidence type="ECO:0000313" key="6">
    <source>
        <dbReference type="Proteomes" id="UP000257200"/>
    </source>
</evidence>
<evidence type="ECO:0000256" key="1">
    <source>
        <dbReference type="ARBA" id="ARBA00022723"/>
    </source>
</evidence>
<dbReference type="GO" id="GO:0003906">
    <property type="term" value="F:DNA-(apurinic or apyrimidinic site) endonuclease activity"/>
    <property type="evidence" value="ECO:0007669"/>
    <property type="project" value="TreeGrafter"/>
</dbReference>
<evidence type="ECO:0000256" key="4">
    <source>
        <dbReference type="PIRSR" id="PIRSR604808-2"/>
    </source>
</evidence>
<dbReference type="STRING" id="80966.ENSAPOP00000006695"/>
<name>A0A3Q1FIG0_9TELE</name>
<dbReference type="GO" id="GO:0008311">
    <property type="term" value="F:double-stranded DNA 3'-5' DNA exonuclease activity"/>
    <property type="evidence" value="ECO:0007669"/>
    <property type="project" value="TreeGrafter"/>
</dbReference>
<dbReference type="GO" id="GO:0005634">
    <property type="term" value="C:nucleus"/>
    <property type="evidence" value="ECO:0007669"/>
    <property type="project" value="TreeGrafter"/>
</dbReference>
<accession>A0A3Q1FIG0</accession>
<dbReference type="Ensembl" id="ENSAPOT00000006227.1">
    <property type="protein sequence ID" value="ENSAPOP00000006695.1"/>
    <property type="gene ID" value="ENSAPOG00000008548.1"/>
</dbReference>
<keyword evidence="3 4" id="KW-0460">Magnesium</keyword>
<evidence type="ECO:0000313" key="5">
    <source>
        <dbReference type="Ensembl" id="ENSAPOP00000006695.1"/>
    </source>
</evidence>
<dbReference type="GO" id="GO:0006284">
    <property type="term" value="P:base-excision repair"/>
    <property type="evidence" value="ECO:0007669"/>
    <property type="project" value="TreeGrafter"/>
</dbReference>
<dbReference type="InterPro" id="IPR004808">
    <property type="entry name" value="AP_endonuc_1"/>
</dbReference>
<feature type="binding site" evidence="4">
    <location>
        <position position="10"/>
    </location>
    <ligand>
        <name>Mg(2+)</name>
        <dbReference type="ChEBI" id="CHEBI:18420"/>
        <label>1</label>
    </ligand>
</feature>
<evidence type="ECO:0008006" key="7">
    <source>
        <dbReference type="Google" id="ProtNLM"/>
    </source>
</evidence>
<feature type="binding site" evidence="4">
    <location>
        <position position="38"/>
    </location>
    <ligand>
        <name>Mg(2+)</name>
        <dbReference type="ChEBI" id="CHEBI:18420"/>
        <label>1</label>
    </ligand>
</feature>
<proteinExistence type="predicted"/>
<keyword evidence="2" id="KW-0378">Hydrolase</keyword>
<dbReference type="PANTHER" id="PTHR22748:SF26">
    <property type="entry name" value="ENDONUCLEASE_EXONUCLEASE_PHOSPHATASE DOMAIN-CONTAINING PROTEIN"/>
    <property type="match status" value="1"/>
</dbReference>
<sequence length="172" mass="19404">MGALKIVTANVNGINNLIKRKKIMQILKKIGDIIFIQETHLCKEEHEKLGKLIGAQIFATSYTSAKRGVTVLLNNSLGFVKDKCIRDREGRYVFVQGEIDAQAVTLINVYNPPGEDVAFMKRILHLLMSETRSHVHLSTSTFPLRILSYSSRFGFSSFIMSVFVIYDTAYTV</sequence>
<dbReference type="GO" id="GO:0046872">
    <property type="term" value="F:metal ion binding"/>
    <property type="evidence" value="ECO:0007669"/>
    <property type="project" value="UniProtKB-KW"/>
</dbReference>
<dbReference type="GeneTree" id="ENSGT00940000177144"/>
<reference evidence="5" key="1">
    <citation type="submission" date="2025-08" db="UniProtKB">
        <authorList>
            <consortium name="Ensembl"/>
        </authorList>
    </citation>
    <scope>IDENTIFICATION</scope>
</reference>
<dbReference type="GO" id="GO:0008081">
    <property type="term" value="F:phosphoric diester hydrolase activity"/>
    <property type="evidence" value="ECO:0007669"/>
    <property type="project" value="TreeGrafter"/>
</dbReference>
<evidence type="ECO:0000256" key="2">
    <source>
        <dbReference type="ARBA" id="ARBA00022801"/>
    </source>
</evidence>
<comment type="cofactor">
    <cofactor evidence="4">
        <name>Mg(2+)</name>
        <dbReference type="ChEBI" id="CHEBI:18420"/>
    </cofactor>
    <cofactor evidence="4">
        <name>Mn(2+)</name>
        <dbReference type="ChEBI" id="CHEBI:29035"/>
    </cofactor>
    <text evidence="4">Probably binds two magnesium or manganese ions per subunit.</text>
</comment>
<reference evidence="5" key="2">
    <citation type="submission" date="2025-09" db="UniProtKB">
        <authorList>
            <consortium name="Ensembl"/>
        </authorList>
    </citation>
    <scope>IDENTIFICATION</scope>
</reference>
<keyword evidence="6" id="KW-1185">Reference proteome</keyword>